<dbReference type="PROSITE" id="PS00816">
    <property type="entry name" value="AIPM_HOMOCIT_SYNTH_2"/>
    <property type="match status" value="1"/>
</dbReference>
<feature type="domain" description="Pyruvate carboxyltransferase" evidence="4">
    <location>
        <begin position="3"/>
        <end position="253"/>
    </location>
</feature>
<dbReference type="SUPFAM" id="SSF51569">
    <property type="entry name" value="Aldolase"/>
    <property type="match status" value="1"/>
</dbReference>
<organism evidence="5 6">
    <name type="scientific">Spirochaeta isovalerica</name>
    <dbReference type="NCBI Taxonomy" id="150"/>
    <lineage>
        <taxon>Bacteria</taxon>
        <taxon>Pseudomonadati</taxon>
        <taxon>Spirochaetota</taxon>
        <taxon>Spirochaetia</taxon>
        <taxon>Spirochaetales</taxon>
        <taxon>Spirochaetaceae</taxon>
        <taxon>Spirochaeta</taxon>
    </lineage>
</organism>
<keyword evidence="5" id="KW-0012">Acyltransferase</keyword>
<dbReference type="InterPro" id="IPR013785">
    <property type="entry name" value="Aldolase_TIM"/>
</dbReference>
<evidence type="ECO:0000259" key="4">
    <source>
        <dbReference type="PROSITE" id="PS50991"/>
    </source>
</evidence>
<dbReference type="Gene3D" id="3.20.20.70">
    <property type="entry name" value="Aldolase class I"/>
    <property type="match status" value="1"/>
</dbReference>
<dbReference type="Pfam" id="PF22617">
    <property type="entry name" value="HCS_D2"/>
    <property type="match status" value="1"/>
</dbReference>
<dbReference type="PANTHER" id="PTHR42880">
    <property type="entry name" value="HOMOCITRATE SYNTHASE"/>
    <property type="match status" value="1"/>
</dbReference>
<keyword evidence="6" id="KW-1185">Reference proteome</keyword>
<gene>
    <name evidence="5" type="ORF">HNR50_001809</name>
</gene>
<dbReference type="Pfam" id="PF00682">
    <property type="entry name" value="HMGL-like"/>
    <property type="match status" value="1"/>
</dbReference>
<dbReference type="RefSeq" id="WP_184746016.1">
    <property type="nucleotide sequence ID" value="NZ_JACHGJ010000002.1"/>
</dbReference>
<dbReference type="AlphaFoldDB" id="A0A841R9W0"/>
<evidence type="ECO:0000313" key="5">
    <source>
        <dbReference type="EMBL" id="MBB6480151.1"/>
    </source>
</evidence>
<evidence type="ECO:0000256" key="1">
    <source>
        <dbReference type="ARBA" id="ARBA00006154"/>
    </source>
</evidence>
<dbReference type="EMBL" id="JACHGJ010000002">
    <property type="protein sequence ID" value="MBB6480151.1"/>
    <property type="molecule type" value="Genomic_DNA"/>
</dbReference>
<reference evidence="5 6" key="1">
    <citation type="submission" date="2020-08" db="EMBL/GenBank/DDBJ databases">
        <title>Genomic Encyclopedia of Type Strains, Phase IV (KMG-IV): sequencing the most valuable type-strain genomes for metagenomic binning, comparative biology and taxonomic classification.</title>
        <authorList>
            <person name="Goeker M."/>
        </authorList>
    </citation>
    <scope>NUCLEOTIDE SEQUENCE [LARGE SCALE GENOMIC DNA]</scope>
    <source>
        <strain evidence="5 6">DSM 2461</strain>
    </source>
</reference>
<dbReference type="InterPro" id="IPR000891">
    <property type="entry name" value="PYR_CT"/>
</dbReference>
<dbReference type="GO" id="GO:0019752">
    <property type="term" value="P:carboxylic acid metabolic process"/>
    <property type="evidence" value="ECO:0007669"/>
    <property type="project" value="InterPro"/>
</dbReference>
<dbReference type="InterPro" id="IPR054691">
    <property type="entry name" value="LeuA/HCS_post-cat"/>
</dbReference>
<evidence type="ECO:0000256" key="2">
    <source>
        <dbReference type="ARBA" id="ARBA00022679"/>
    </source>
</evidence>
<sequence length="378" mass="41665">MKKEIIDTTLRDGEQAPGVSFSLREKRDIAMKLMEAGVDEIEAGIPIMGSETIELIRCLSAESSSTRISSWARLREEDMRAAYKAKSDLIHFTVPLSDYHLGRQIGYWDDVKAKMFRILMMAKDLFPYVSVGFQDSFRAPKDRLDEACSLAEELGIYRIRFSDTVGTALPSDVDALICRYRSAYSGVIDFHGHNDLGLAAANSLTALESGADSINVTVNGIGERAGNASLEQLAFILHFHKSLDTSISLDKIKEMSAMVADFSGRSVAVDRPIVGTLAFTHESGIHCHGQLGNPLAYQPFDPREKGLPPSSIVVGSHSGKAGVIGVLRAAGIRDSEKVVAGLMDVYRNRSRSKKNFLSQQEVLEIYKDNKGRKNEYLR</sequence>
<name>A0A841R9W0_9SPIO</name>
<keyword evidence="2 3" id="KW-0808">Transferase</keyword>
<comment type="similarity">
    <text evidence="1 3">Belongs to the alpha-IPM synthase/homocitrate synthase family.</text>
</comment>
<dbReference type="GO" id="GO:0004410">
    <property type="term" value="F:homocitrate synthase activity"/>
    <property type="evidence" value="ECO:0007669"/>
    <property type="project" value="UniProtKB-EC"/>
</dbReference>
<comment type="caution">
    <text evidence="5">The sequence shown here is derived from an EMBL/GenBank/DDBJ whole genome shotgun (WGS) entry which is preliminary data.</text>
</comment>
<dbReference type="EC" id="2.3.3.14" evidence="5"/>
<proteinExistence type="inferred from homology"/>
<dbReference type="PROSITE" id="PS50991">
    <property type="entry name" value="PYR_CT"/>
    <property type="match status" value="1"/>
</dbReference>
<dbReference type="PANTHER" id="PTHR42880:SF1">
    <property type="entry name" value="ISOPROPYLMALATE_HOMOCITRATE_CITRAMALATE SYNTHASE FAMILY PROTEIN"/>
    <property type="match status" value="1"/>
</dbReference>
<accession>A0A841R9W0</accession>
<evidence type="ECO:0000256" key="3">
    <source>
        <dbReference type="RuleBase" id="RU003523"/>
    </source>
</evidence>
<dbReference type="Gene3D" id="1.10.238.260">
    <property type="match status" value="1"/>
</dbReference>
<evidence type="ECO:0000313" key="6">
    <source>
        <dbReference type="Proteomes" id="UP000587760"/>
    </source>
</evidence>
<dbReference type="Proteomes" id="UP000587760">
    <property type="component" value="Unassembled WGS sequence"/>
</dbReference>
<protein>
    <submittedName>
        <fullName evidence="5">Homocitrate synthase NifV</fullName>
        <ecNumber evidence="5">2.3.3.14</ecNumber>
    </submittedName>
</protein>
<dbReference type="InterPro" id="IPR002034">
    <property type="entry name" value="AIPM/Hcit_synth_CS"/>
</dbReference>
<dbReference type="PROSITE" id="PS00815">
    <property type="entry name" value="AIPM_HOMOCIT_SYNTH_1"/>
    <property type="match status" value="1"/>
</dbReference>